<dbReference type="eggNOG" id="COG3106">
    <property type="taxonomic scope" value="Bacteria"/>
</dbReference>
<dbReference type="RefSeq" id="WP_029990368.1">
    <property type="nucleotide sequence ID" value="NZ_ATMJ01000024.1"/>
</dbReference>
<protein>
    <submittedName>
        <fullName evidence="1">Nucleoside triphosphate hydrolase</fullName>
    </submittedName>
</protein>
<name>A0A085JEI2_9GAMM</name>
<dbReference type="Proteomes" id="UP000028602">
    <property type="component" value="Unassembled WGS sequence"/>
</dbReference>
<organism evidence="1 2">
    <name type="scientific">Tatumella ptyseos ATCC 33301</name>
    <dbReference type="NCBI Taxonomy" id="1005995"/>
    <lineage>
        <taxon>Bacteria</taxon>
        <taxon>Pseudomonadati</taxon>
        <taxon>Pseudomonadota</taxon>
        <taxon>Gammaproteobacteria</taxon>
        <taxon>Enterobacterales</taxon>
        <taxon>Erwiniaceae</taxon>
        <taxon>Tatumella</taxon>
    </lineage>
</organism>
<dbReference type="InterPro" id="IPR007413">
    <property type="entry name" value="YcjX-like"/>
</dbReference>
<dbReference type="PANTHER" id="PTHR38605:SF1">
    <property type="entry name" value="ATPASE"/>
    <property type="match status" value="1"/>
</dbReference>
<dbReference type="OrthoDB" id="9777645at2"/>
<gene>
    <name evidence="1" type="primary">ycjX</name>
    <name evidence="1" type="ORF">GTPT_2179</name>
</gene>
<reference evidence="1 2" key="1">
    <citation type="submission" date="2014-05" db="EMBL/GenBank/DDBJ databases">
        <title>ATOL: Assembling a taxonomically balanced genome-scale reconstruction of the evolutionary history of the Enterobacteriaceae.</title>
        <authorList>
            <person name="Plunkett G.III."/>
            <person name="Neeno-Eckwall E.C."/>
            <person name="Glasner J.D."/>
            <person name="Perna N.T."/>
        </authorList>
    </citation>
    <scope>NUCLEOTIDE SEQUENCE [LARGE SCALE GENOMIC DNA]</scope>
    <source>
        <strain evidence="1 2">ATCC 33301</strain>
    </source>
</reference>
<dbReference type="AlphaFoldDB" id="A0A085JEI2"/>
<comment type="caution">
    <text evidence="1">The sequence shown here is derived from an EMBL/GenBank/DDBJ whole genome shotgun (WGS) entry which is preliminary data.</text>
</comment>
<dbReference type="GO" id="GO:0016787">
    <property type="term" value="F:hydrolase activity"/>
    <property type="evidence" value="ECO:0007669"/>
    <property type="project" value="UniProtKB-KW"/>
</dbReference>
<sequence length="465" mass="52867">MKRLQNEIASLVQRGADKHLRLAVTGLSRSGKTAFITSLVNQLINVHNGAALPLFSVVRDERLLGVRRVPQRDMGIARFSYDRGLAQLFDSPPAWPTPTRGISEMRLALRYRSQDSLLRYLKETSTLYLEIIDYPGEWLLDLPMLAQDFFSWSEQMTGLLHGERAALAARWRQLTASLDPFAPADENQLADISHAWTAYLHDCKHHGLHFIQPGRCVMPGEMAGAPALQFFPWPVGPDDDRAALSKADKNSNYGMLQARYHYYCQHVVKRFYKEHFVKFDRQIVLVDCLQPLNSGPEAFNDMRMALTQLMQSFHYGQRTLLRRLFSPVIDKLLFAATKADHITTDQHASLVSLLRQMVQEAWQQAAFEGIKMDCVALSSVRATGAGTMMHQQQRFPALRGHRLSDGSPLTFYPGDVPPRFPADAFWQNGGFRFEAFRPPVMDSDRPLPHIRMDSALEFLLGDKLR</sequence>
<evidence type="ECO:0000313" key="2">
    <source>
        <dbReference type="Proteomes" id="UP000028602"/>
    </source>
</evidence>
<keyword evidence="2" id="KW-1185">Reference proteome</keyword>
<keyword evidence="1" id="KW-0378">Hydrolase</keyword>
<dbReference type="PANTHER" id="PTHR38605">
    <property type="entry name" value="ATPASE-RELATED"/>
    <property type="match status" value="1"/>
</dbReference>
<dbReference type="EMBL" id="JMPR01000035">
    <property type="protein sequence ID" value="KFD18878.1"/>
    <property type="molecule type" value="Genomic_DNA"/>
</dbReference>
<evidence type="ECO:0000313" key="1">
    <source>
        <dbReference type="EMBL" id="KFD18878.1"/>
    </source>
</evidence>
<dbReference type="PIRSF" id="PIRSF019381">
    <property type="entry name" value="YcjX"/>
    <property type="match status" value="1"/>
</dbReference>
<accession>A0A085JEI2</accession>
<dbReference type="Pfam" id="PF04317">
    <property type="entry name" value="DUF463"/>
    <property type="match status" value="1"/>
</dbReference>
<proteinExistence type="predicted"/>